<comment type="caution">
    <text evidence="2">The sequence shown here is derived from an EMBL/GenBank/DDBJ whole genome shotgun (WGS) entry which is preliminary data.</text>
</comment>
<proteinExistence type="predicted"/>
<dbReference type="Gene3D" id="3.40.50.150">
    <property type="entry name" value="Vaccinia Virus protein VP39"/>
    <property type="match status" value="1"/>
</dbReference>
<feature type="region of interest" description="Disordered" evidence="1">
    <location>
        <begin position="1"/>
        <end position="27"/>
    </location>
</feature>
<dbReference type="PANTHER" id="PTHR37909">
    <property type="entry name" value="S-ADENOSYL-L-METHIONINE-DEPENDENT METHYLTRANSFERASES SUPERFAMILY PROTEIN"/>
    <property type="match status" value="1"/>
</dbReference>
<evidence type="ECO:0000256" key="1">
    <source>
        <dbReference type="SAM" id="MobiDB-lite"/>
    </source>
</evidence>
<feature type="compositionally biased region" description="Low complexity" evidence="1">
    <location>
        <begin position="84"/>
        <end position="96"/>
    </location>
</feature>
<evidence type="ECO:0000313" key="2">
    <source>
        <dbReference type="EMBL" id="CAB9500531.1"/>
    </source>
</evidence>
<organism evidence="2 3">
    <name type="scientific">Seminavis robusta</name>
    <dbReference type="NCBI Taxonomy" id="568900"/>
    <lineage>
        <taxon>Eukaryota</taxon>
        <taxon>Sar</taxon>
        <taxon>Stramenopiles</taxon>
        <taxon>Ochrophyta</taxon>
        <taxon>Bacillariophyta</taxon>
        <taxon>Bacillariophyceae</taxon>
        <taxon>Bacillariophycidae</taxon>
        <taxon>Naviculales</taxon>
        <taxon>Naviculaceae</taxon>
        <taxon>Seminavis</taxon>
    </lineage>
</organism>
<dbReference type="EMBL" id="CAICTM010000084">
    <property type="protein sequence ID" value="CAB9500531.1"/>
    <property type="molecule type" value="Genomic_DNA"/>
</dbReference>
<sequence>MARFGRQKQRLAEAANGRSRWTERPLSSPHPFVTVALLVVALFQQSQFLGQIALAKTINGGGQKAVESSSKTTVAGGGFEDDSTVTPPATASAATTDPEIALAKPTTGGSLKEVESSSKPPPSTATQPETITAPATASTATSKNWWEKPQPLLLDWPDLPVRNDIHQYLELLKLKRGAEVGVQKGLLARKTLKTWKSCEEYVLIDLWGNEAGYIEPGPDTNAYKQAHLSNARRILKPYENITHFYVMRSTDAAKKLKKGSFDYVYIDARHDYCAVAEDIEHYWPTLRPGGIMAGHDFVDAQYAIDRLGPVEDWSKCEDGSHQPRAVRGAVEDFAKEHNLNIKTTQEGFPTWLIQKPY</sequence>
<dbReference type="Proteomes" id="UP001153069">
    <property type="component" value="Unassembled WGS sequence"/>
</dbReference>
<evidence type="ECO:0000313" key="3">
    <source>
        <dbReference type="Proteomes" id="UP001153069"/>
    </source>
</evidence>
<feature type="region of interest" description="Disordered" evidence="1">
    <location>
        <begin position="60"/>
        <end position="142"/>
    </location>
</feature>
<gene>
    <name evidence="2" type="ORF">SEMRO_85_G045510.1</name>
</gene>
<dbReference type="AlphaFoldDB" id="A0A9N8H4J8"/>
<name>A0A9N8H4J8_9STRA</name>
<dbReference type="InterPro" id="IPR029063">
    <property type="entry name" value="SAM-dependent_MTases_sf"/>
</dbReference>
<dbReference type="PANTHER" id="PTHR37909:SF1">
    <property type="entry name" value="S-ADENOSYL-L-METHIONINE-DEPENDENT METHYLTRANSFERASES SUPERFAMILY PROTEIN"/>
    <property type="match status" value="1"/>
</dbReference>
<evidence type="ECO:0008006" key="4">
    <source>
        <dbReference type="Google" id="ProtNLM"/>
    </source>
</evidence>
<reference evidence="2" key="1">
    <citation type="submission" date="2020-06" db="EMBL/GenBank/DDBJ databases">
        <authorList>
            <consortium name="Plant Systems Biology data submission"/>
        </authorList>
    </citation>
    <scope>NUCLEOTIDE SEQUENCE</scope>
    <source>
        <strain evidence="2">D6</strain>
    </source>
</reference>
<protein>
    <recommendedName>
        <fullName evidence="4">Methyltransferase</fullName>
    </recommendedName>
</protein>
<feature type="compositionally biased region" description="Low complexity" evidence="1">
    <location>
        <begin position="132"/>
        <end position="142"/>
    </location>
</feature>
<dbReference type="SUPFAM" id="SSF53335">
    <property type="entry name" value="S-adenosyl-L-methionine-dependent methyltransferases"/>
    <property type="match status" value="1"/>
</dbReference>
<keyword evidence="3" id="KW-1185">Reference proteome</keyword>
<dbReference type="Pfam" id="PF13578">
    <property type="entry name" value="Methyltransf_24"/>
    <property type="match status" value="1"/>
</dbReference>
<accession>A0A9N8H4J8</accession>
<dbReference type="OrthoDB" id="186626at2759"/>